<dbReference type="AlphaFoldDB" id="F9WE26"/>
<dbReference type="Proteomes" id="UP000000702">
    <property type="component" value="Unassembled WGS sequence"/>
</dbReference>
<evidence type="ECO:0000256" key="1">
    <source>
        <dbReference type="SAM" id="MobiDB-lite"/>
    </source>
</evidence>
<feature type="compositionally biased region" description="Polar residues" evidence="1">
    <location>
        <begin position="95"/>
        <end position="113"/>
    </location>
</feature>
<keyword evidence="3" id="KW-1185">Reference proteome</keyword>
<reference evidence="3" key="1">
    <citation type="submission" date="2011-07" db="EMBL/GenBank/DDBJ databases">
        <title>Divergent evolution of antigenic variation in African trypanosomes.</title>
        <authorList>
            <person name="Jackson A.P."/>
            <person name="Berry A."/>
            <person name="Allison H.C."/>
            <person name="Burton P."/>
            <person name="Anderson J."/>
            <person name="Aslett M."/>
            <person name="Brown R."/>
            <person name="Corton N."/>
            <person name="Harris D."/>
            <person name="Hauser H."/>
            <person name="Gamble J."/>
            <person name="Gilderthorp R."/>
            <person name="McQuillan J."/>
            <person name="Quail M.A."/>
            <person name="Sanders M."/>
            <person name="Van Tonder A."/>
            <person name="Ginger M.L."/>
            <person name="Donelson J.E."/>
            <person name="Field M.C."/>
            <person name="Barry J.D."/>
            <person name="Berriman M."/>
            <person name="Hertz-Fowler C."/>
        </authorList>
    </citation>
    <scope>NUCLEOTIDE SEQUENCE [LARGE SCALE GENOMIC DNA]</scope>
    <source>
        <strain evidence="3">IL3000</strain>
    </source>
</reference>
<comment type="caution">
    <text evidence="2">The sequence shown here is derived from an EMBL/GenBank/DDBJ whole genome shotgun (WGS) entry which is preliminary data.</text>
</comment>
<gene>
    <name evidence="2" type="ORF">TCIL3000_0_06290</name>
</gene>
<evidence type="ECO:0000313" key="2">
    <source>
        <dbReference type="EMBL" id="CCD15532.1"/>
    </source>
</evidence>
<organism evidence="2 3">
    <name type="scientific">Trypanosoma congolense (strain IL3000)</name>
    <dbReference type="NCBI Taxonomy" id="1068625"/>
    <lineage>
        <taxon>Eukaryota</taxon>
        <taxon>Discoba</taxon>
        <taxon>Euglenozoa</taxon>
        <taxon>Kinetoplastea</taxon>
        <taxon>Metakinetoplastina</taxon>
        <taxon>Trypanosomatida</taxon>
        <taxon>Trypanosomatidae</taxon>
        <taxon>Trypanosoma</taxon>
        <taxon>Nannomonas</taxon>
    </lineage>
</organism>
<reference evidence="2 3" key="2">
    <citation type="journal article" date="2012" name="Proc. Natl. Acad. Sci. U.S.A.">
        <title>Antigenic diversity is generated by distinct evolutionary mechanisms in African trypanosome species.</title>
        <authorList>
            <person name="Jackson A.P."/>
            <person name="Berry A."/>
            <person name="Aslett M."/>
            <person name="Allison H.C."/>
            <person name="Burton P."/>
            <person name="Vavrova-Anderson J."/>
            <person name="Brown R."/>
            <person name="Browne H."/>
            <person name="Corton N."/>
            <person name="Hauser H."/>
            <person name="Gamble J."/>
            <person name="Gilderthorp R."/>
            <person name="Marcello L."/>
            <person name="McQuillan J."/>
            <person name="Otto T.D."/>
            <person name="Quail M.A."/>
            <person name="Sanders M.J."/>
            <person name="van Tonder A."/>
            <person name="Ginger M.L."/>
            <person name="Field M.C."/>
            <person name="Barry J.D."/>
            <person name="Hertz-Fowler C."/>
            <person name="Berriman M."/>
        </authorList>
    </citation>
    <scope>NUCLEOTIDE SEQUENCE [LARGE SCALE GENOMIC DNA]</scope>
    <source>
        <strain evidence="2 3">IL3000</strain>
    </source>
</reference>
<feature type="region of interest" description="Disordered" evidence="1">
    <location>
        <begin position="84"/>
        <end position="129"/>
    </location>
</feature>
<feature type="compositionally biased region" description="Basic residues" evidence="1">
    <location>
        <begin position="35"/>
        <end position="46"/>
    </location>
</feature>
<name>F9WE26_TRYCI</name>
<proteinExistence type="predicted"/>
<protein>
    <submittedName>
        <fullName evidence="2">Uncharacterized protein</fullName>
    </submittedName>
</protein>
<feature type="compositionally biased region" description="Basic residues" evidence="1">
    <location>
        <begin position="120"/>
        <end position="129"/>
    </location>
</feature>
<accession>F9WE26</accession>
<evidence type="ECO:0000313" key="3">
    <source>
        <dbReference type="Proteomes" id="UP000000702"/>
    </source>
</evidence>
<dbReference type="EMBL" id="CAEQ01001944">
    <property type="protein sequence ID" value="CCD15532.1"/>
    <property type="molecule type" value="Genomic_DNA"/>
</dbReference>
<sequence length="129" mass="14208">MSVKRAAKESLMRLLKLKAVVSQSGDRSGGPYAHSTKHWFRPKRATRSPCGGPVPRPRTRSPWSAFRAARQVRWWMSRCEQPLKISGGMRPATGNVRNRAQGGCSTTASSKSLHPQAARNSRKVAQRGG</sequence>
<feature type="region of interest" description="Disordered" evidence="1">
    <location>
        <begin position="22"/>
        <end position="62"/>
    </location>
</feature>